<keyword evidence="4" id="KW-0479">Metal-binding</keyword>
<dbReference type="Pfam" id="PF00067">
    <property type="entry name" value="p450"/>
    <property type="match status" value="1"/>
</dbReference>
<accession>A0ABR0SER8</accession>
<dbReference type="PANTHER" id="PTHR24305:SF210">
    <property type="entry name" value="CYTOCHROME P450 MONOOXYGENASE ASQL-RELATED"/>
    <property type="match status" value="1"/>
</dbReference>
<dbReference type="CDD" id="cd11058">
    <property type="entry name" value="CYP60B-like"/>
    <property type="match status" value="1"/>
</dbReference>
<sequence>MDLLQRAGLVVALWLTYHILLGAYNAFFHPLHRFPGPRLAAATQLVNVYYIIRGINCKYLYELHEKYGDVVRTGPNELSFRTASAIRTIYGGNPGPDDTFHKNMIANIQETGESDNLFFATGQKHNRYRKLITPVFAERTIQGQGPMMQEYCSQLIQGLRNRCGKGYFPTQDGVVDIVPWTQFIISDILSHMLFGSGMNCLLNGDYHPWVVAGYKALIESTYIEAAHRLRPYHRILEYLLVPTRLRDGFRVHSAVSREMLQASKEAEPYQFSFPSFVSKSLSEQELFDNINVIATAAGETTSSALSAIMYYLTANPAAYDKVVVEVRQAFSNEAEITATSSASLPYLKAVIREAFRVRPTIPVGLHRLTPKGGKEIDGKWVPAGTWISVANLATCRTSSHWKDADRFIPERWLGDPEFASDNRDTSVPYSIGVRNCVGMSHANSQLRLILSYLLWNFDFEACPGNVDPYDCLEYGTWQVEPLKLRLVDFRGQST</sequence>
<dbReference type="Gene3D" id="1.10.630.10">
    <property type="entry name" value="Cytochrome P450"/>
    <property type="match status" value="1"/>
</dbReference>
<evidence type="ECO:0000256" key="1">
    <source>
        <dbReference type="ARBA" id="ARBA00001971"/>
    </source>
</evidence>
<keyword evidence="3" id="KW-0349">Heme</keyword>
<evidence type="ECO:0000256" key="5">
    <source>
        <dbReference type="ARBA" id="ARBA00023004"/>
    </source>
</evidence>
<evidence type="ECO:0000256" key="2">
    <source>
        <dbReference type="ARBA" id="ARBA00010617"/>
    </source>
</evidence>
<dbReference type="InterPro" id="IPR001128">
    <property type="entry name" value="Cyt_P450"/>
</dbReference>
<dbReference type="InterPro" id="IPR036396">
    <property type="entry name" value="Cyt_P450_sf"/>
</dbReference>
<dbReference type="InterPro" id="IPR050121">
    <property type="entry name" value="Cytochrome_P450_monoxygenase"/>
</dbReference>
<dbReference type="PRINTS" id="PR00463">
    <property type="entry name" value="EP450I"/>
</dbReference>
<dbReference type="Proteomes" id="UP001338125">
    <property type="component" value="Unassembled WGS sequence"/>
</dbReference>
<keyword evidence="7" id="KW-0503">Monooxygenase</keyword>
<evidence type="ECO:0000256" key="4">
    <source>
        <dbReference type="ARBA" id="ARBA00022723"/>
    </source>
</evidence>
<evidence type="ECO:0000256" key="3">
    <source>
        <dbReference type="ARBA" id="ARBA00022617"/>
    </source>
</evidence>
<keyword evidence="5" id="KW-0408">Iron</keyword>
<gene>
    <name evidence="7" type="ORF">PT974_08893</name>
</gene>
<feature type="transmembrane region" description="Helical" evidence="6">
    <location>
        <begin position="7"/>
        <end position="28"/>
    </location>
</feature>
<dbReference type="InterPro" id="IPR002401">
    <property type="entry name" value="Cyt_P450_E_grp-I"/>
</dbReference>
<dbReference type="PANTHER" id="PTHR24305">
    <property type="entry name" value="CYTOCHROME P450"/>
    <property type="match status" value="1"/>
</dbReference>
<comment type="cofactor">
    <cofactor evidence="1">
        <name>heme</name>
        <dbReference type="ChEBI" id="CHEBI:30413"/>
    </cofactor>
</comment>
<name>A0ABR0SER8_9HYPO</name>
<dbReference type="GO" id="GO:0004497">
    <property type="term" value="F:monooxygenase activity"/>
    <property type="evidence" value="ECO:0007669"/>
    <property type="project" value="UniProtKB-KW"/>
</dbReference>
<dbReference type="PRINTS" id="PR00385">
    <property type="entry name" value="P450"/>
</dbReference>
<evidence type="ECO:0000256" key="6">
    <source>
        <dbReference type="SAM" id="Phobius"/>
    </source>
</evidence>
<protein>
    <submittedName>
        <fullName evidence="7">Cytochrome P450 monooxygenase lnbC</fullName>
    </submittedName>
</protein>
<keyword evidence="8" id="KW-1185">Reference proteome</keyword>
<reference evidence="7 8" key="1">
    <citation type="submission" date="2024-01" db="EMBL/GenBank/DDBJ databases">
        <title>Complete genome of Cladobotryum mycophilum ATHUM6906.</title>
        <authorList>
            <person name="Christinaki A.C."/>
            <person name="Myridakis A.I."/>
            <person name="Kouvelis V.N."/>
        </authorList>
    </citation>
    <scope>NUCLEOTIDE SEQUENCE [LARGE SCALE GENOMIC DNA]</scope>
    <source>
        <strain evidence="7 8">ATHUM6906</strain>
    </source>
</reference>
<dbReference type="EMBL" id="JAVFKD010000014">
    <property type="protein sequence ID" value="KAK5990624.1"/>
    <property type="molecule type" value="Genomic_DNA"/>
</dbReference>
<keyword evidence="6" id="KW-0472">Membrane</keyword>
<comment type="similarity">
    <text evidence="2">Belongs to the cytochrome P450 family.</text>
</comment>
<keyword evidence="6" id="KW-0812">Transmembrane</keyword>
<comment type="caution">
    <text evidence="7">The sequence shown here is derived from an EMBL/GenBank/DDBJ whole genome shotgun (WGS) entry which is preliminary data.</text>
</comment>
<keyword evidence="6" id="KW-1133">Transmembrane helix</keyword>
<keyword evidence="7" id="KW-0560">Oxidoreductase</keyword>
<organism evidence="7 8">
    <name type="scientific">Cladobotryum mycophilum</name>
    <dbReference type="NCBI Taxonomy" id="491253"/>
    <lineage>
        <taxon>Eukaryota</taxon>
        <taxon>Fungi</taxon>
        <taxon>Dikarya</taxon>
        <taxon>Ascomycota</taxon>
        <taxon>Pezizomycotina</taxon>
        <taxon>Sordariomycetes</taxon>
        <taxon>Hypocreomycetidae</taxon>
        <taxon>Hypocreales</taxon>
        <taxon>Hypocreaceae</taxon>
        <taxon>Cladobotryum</taxon>
    </lineage>
</organism>
<evidence type="ECO:0000313" key="8">
    <source>
        <dbReference type="Proteomes" id="UP001338125"/>
    </source>
</evidence>
<evidence type="ECO:0000313" key="7">
    <source>
        <dbReference type="EMBL" id="KAK5990624.1"/>
    </source>
</evidence>
<proteinExistence type="inferred from homology"/>
<dbReference type="SUPFAM" id="SSF48264">
    <property type="entry name" value="Cytochrome P450"/>
    <property type="match status" value="1"/>
</dbReference>